<evidence type="ECO:0000256" key="5">
    <source>
        <dbReference type="ARBA" id="ARBA00022801"/>
    </source>
</evidence>
<dbReference type="RefSeq" id="XP_022631218.1">
    <property type="nucleotide sequence ID" value="XM_022775177.1"/>
</dbReference>
<evidence type="ECO:0000256" key="2">
    <source>
        <dbReference type="ARBA" id="ARBA00006897"/>
    </source>
</evidence>
<dbReference type="HOGENOM" id="CLU_049909_1_0_1"/>
<dbReference type="Pfam" id="PF02517">
    <property type="entry name" value="Rce1-like"/>
    <property type="match status" value="1"/>
</dbReference>
<proteinExistence type="inferred from homology"/>
<dbReference type="STRING" id="1245769.A0A0C7NH18"/>
<evidence type="ECO:0000256" key="7">
    <source>
        <dbReference type="ARBA" id="ARBA00022989"/>
    </source>
</evidence>
<comment type="catalytic activity">
    <reaction evidence="9">
        <text>Hydrolyzes the peptide bond -P2-(S-farnesyl or geranylgeranyl)C-P1'-P2'-P3'-COOH where P1' and P2' are amino acids with aliphatic sidechains and P3' is any C-terminal residue.</text>
        <dbReference type="EC" id="3.4.26.1"/>
    </reaction>
</comment>
<feature type="transmembrane region" description="Helical" evidence="11">
    <location>
        <begin position="47"/>
        <end position="67"/>
    </location>
</feature>
<dbReference type="GeneID" id="34688594"/>
<keyword evidence="7 11" id="KW-1133">Transmembrane helix</keyword>
<protein>
    <recommendedName>
        <fullName evidence="10">intramembrane prenyl-peptidase Rce1</fullName>
        <ecNumber evidence="10">3.4.26.1</ecNumber>
    </recommendedName>
</protein>
<dbReference type="InterPro" id="IPR003675">
    <property type="entry name" value="Rce1/LyrA-like_dom"/>
</dbReference>
<evidence type="ECO:0000256" key="1">
    <source>
        <dbReference type="ARBA" id="ARBA00004477"/>
    </source>
</evidence>
<feature type="transmembrane region" description="Helical" evidence="11">
    <location>
        <begin position="214"/>
        <end position="237"/>
    </location>
</feature>
<dbReference type="AlphaFoldDB" id="A0A0C7NH18"/>
<evidence type="ECO:0000313" key="14">
    <source>
        <dbReference type="Proteomes" id="UP000054304"/>
    </source>
</evidence>
<evidence type="ECO:0000256" key="4">
    <source>
        <dbReference type="ARBA" id="ARBA00022692"/>
    </source>
</evidence>
<dbReference type="GO" id="GO:0004222">
    <property type="term" value="F:metalloendopeptidase activity"/>
    <property type="evidence" value="ECO:0007669"/>
    <property type="project" value="EnsemblFungi"/>
</dbReference>
<comment type="similarity">
    <text evidence="2">Belongs to the peptidase U48 family.</text>
</comment>
<evidence type="ECO:0000256" key="10">
    <source>
        <dbReference type="ARBA" id="ARBA00049729"/>
    </source>
</evidence>
<dbReference type="PANTHER" id="PTHR13046">
    <property type="entry name" value="PROTEASE U48 CAAX PRENYL PROTEASE RCE1"/>
    <property type="match status" value="1"/>
</dbReference>
<keyword evidence="5" id="KW-0378">Hydrolase</keyword>
<dbReference type="GO" id="GO:0007323">
    <property type="term" value="P:peptide pheromone maturation"/>
    <property type="evidence" value="ECO:0007669"/>
    <property type="project" value="EnsemblFungi"/>
</dbReference>
<feature type="domain" description="CAAX prenyl protease 2/Lysostaphin resistance protein A-like" evidence="12">
    <location>
        <begin position="145"/>
        <end position="257"/>
    </location>
</feature>
<keyword evidence="14" id="KW-1185">Reference proteome</keyword>
<dbReference type="GO" id="GO:0071586">
    <property type="term" value="P:CAAX-box protein processing"/>
    <property type="evidence" value="ECO:0007669"/>
    <property type="project" value="EnsemblFungi"/>
</dbReference>
<evidence type="ECO:0000256" key="6">
    <source>
        <dbReference type="ARBA" id="ARBA00022824"/>
    </source>
</evidence>
<comment type="subcellular location">
    <subcellularLocation>
        <location evidence="1">Endoplasmic reticulum membrane</location>
        <topology evidence="1">Multi-pass membrane protein</topology>
    </subcellularLocation>
</comment>
<evidence type="ECO:0000256" key="11">
    <source>
        <dbReference type="SAM" id="Phobius"/>
    </source>
</evidence>
<feature type="transmembrane region" description="Helical" evidence="11">
    <location>
        <begin position="6"/>
        <end position="26"/>
    </location>
</feature>
<evidence type="ECO:0000259" key="12">
    <source>
        <dbReference type="Pfam" id="PF02517"/>
    </source>
</evidence>
<dbReference type="OrthoDB" id="271604at2759"/>
<keyword evidence="8 11" id="KW-0472">Membrane</keyword>
<sequence length="317" mass="35772">MKATSFVVSLYVSLSYVVAIHMRFGSIGALKTRRDDPSVIKSRVRRVTCISALNLILVPFFISLSGYTSFKDAFWSLGLIPGGYYDVNGSKLTFDFRGYLHGILQVLGLACILYCGPLLDNCVYYLVVPGENFRSLLQDLKNEIFTIWGFRNYVFGPLSEELFFTSFLVNCILLMQPYSATLKSVLWISPLFFGLAHVHHGWEMHSIGLYSPAQIFATVLLQFTYTTIFGAFTNFVFLRSGRNFWACVLLHTFANYMGLPQGSELAVWLESNHKRVALRSFLGSIFKYGYVALLVLGMVGFKDNINTLASSRYAIEI</sequence>
<keyword evidence="3" id="KW-0645">Protease</keyword>
<dbReference type="Proteomes" id="UP000054304">
    <property type="component" value="Unassembled WGS sequence"/>
</dbReference>
<organism evidence="13 14">
    <name type="scientific">Lachancea lanzarotensis</name>
    <dbReference type="NCBI Taxonomy" id="1245769"/>
    <lineage>
        <taxon>Eukaryota</taxon>
        <taxon>Fungi</taxon>
        <taxon>Dikarya</taxon>
        <taxon>Ascomycota</taxon>
        <taxon>Saccharomycotina</taxon>
        <taxon>Saccharomycetes</taxon>
        <taxon>Saccharomycetales</taxon>
        <taxon>Saccharomycetaceae</taxon>
        <taxon>Lachancea</taxon>
    </lineage>
</organism>
<dbReference type="EMBL" id="LN736376">
    <property type="protein sequence ID" value="CEP65023.1"/>
    <property type="molecule type" value="Genomic_DNA"/>
</dbReference>
<evidence type="ECO:0000256" key="8">
    <source>
        <dbReference type="ARBA" id="ARBA00023136"/>
    </source>
</evidence>
<gene>
    <name evidence="13" type="ORF">LALA0_S17e00430g</name>
</gene>
<keyword evidence="6" id="KW-0256">Endoplasmic reticulum</keyword>
<dbReference type="InterPro" id="IPR039731">
    <property type="entry name" value="Rce1"/>
</dbReference>
<reference evidence="13 14" key="1">
    <citation type="submission" date="2014-12" db="EMBL/GenBank/DDBJ databases">
        <authorList>
            <person name="Neuveglise Cecile"/>
        </authorList>
    </citation>
    <scope>NUCLEOTIDE SEQUENCE [LARGE SCALE GENOMIC DNA]</scope>
    <source>
        <strain evidence="13 14">CBS 12615</strain>
    </source>
</reference>
<feature type="transmembrane region" description="Helical" evidence="11">
    <location>
        <begin position="281"/>
        <end position="301"/>
    </location>
</feature>
<accession>A0A0C7NH18</accession>
<dbReference type="PANTHER" id="PTHR13046:SF0">
    <property type="entry name" value="CAAX PRENYL PROTEASE 2"/>
    <property type="match status" value="1"/>
</dbReference>
<dbReference type="GO" id="GO:0005789">
    <property type="term" value="C:endoplasmic reticulum membrane"/>
    <property type="evidence" value="ECO:0007669"/>
    <property type="project" value="UniProtKB-SubCell"/>
</dbReference>
<keyword evidence="4 11" id="KW-0812">Transmembrane</keyword>
<name>A0A0C7NH18_9SACH</name>
<evidence type="ECO:0000256" key="3">
    <source>
        <dbReference type="ARBA" id="ARBA00022670"/>
    </source>
</evidence>
<evidence type="ECO:0000313" key="13">
    <source>
        <dbReference type="EMBL" id="CEP65023.1"/>
    </source>
</evidence>
<feature type="transmembrane region" description="Helical" evidence="11">
    <location>
        <begin position="185"/>
        <end position="202"/>
    </location>
</feature>
<evidence type="ECO:0000256" key="9">
    <source>
        <dbReference type="ARBA" id="ARBA00047280"/>
    </source>
</evidence>
<dbReference type="EC" id="3.4.26.1" evidence="10"/>
<feature type="transmembrane region" description="Helical" evidence="11">
    <location>
        <begin position="106"/>
        <end position="127"/>
    </location>
</feature>